<evidence type="ECO:0000256" key="7">
    <source>
        <dbReference type="ARBA" id="ARBA00023136"/>
    </source>
</evidence>
<proteinExistence type="predicted"/>
<dbReference type="InterPro" id="IPR009061">
    <property type="entry name" value="DNA-bd_dom_put_sf"/>
</dbReference>
<name>A0A4R3MLN0_9FIRM</name>
<dbReference type="PANTHER" id="PTHR30204:SF69">
    <property type="entry name" value="MERR-FAMILY TRANSCRIPTIONAL REGULATOR"/>
    <property type="match status" value="1"/>
</dbReference>
<dbReference type="Pfam" id="PF06271">
    <property type="entry name" value="RDD"/>
    <property type="match status" value="1"/>
</dbReference>
<dbReference type="PRINTS" id="PR00040">
    <property type="entry name" value="HTHMERR"/>
</dbReference>
<evidence type="ECO:0000256" key="8">
    <source>
        <dbReference type="ARBA" id="ARBA00023163"/>
    </source>
</evidence>
<dbReference type="OrthoDB" id="9791488at2"/>
<evidence type="ECO:0000256" key="5">
    <source>
        <dbReference type="ARBA" id="ARBA00023015"/>
    </source>
</evidence>
<dbReference type="InterPro" id="IPR000551">
    <property type="entry name" value="MerR-type_HTH_dom"/>
</dbReference>
<dbReference type="GO" id="GO:0016020">
    <property type="term" value="C:membrane"/>
    <property type="evidence" value="ECO:0007669"/>
    <property type="project" value="UniProtKB-SubCell"/>
</dbReference>
<dbReference type="GO" id="GO:0003700">
    <property type="term" value="F:DNA-binding transcription factor activity"/>
    <property type="evidence" value="ECO:0007669"/>
    <property type="project" value="InterPro"/>
</dbReference>
<protein>
    <submittedName>
        <fullName evidence="11">DNA-binding transcriptional MerR regulator</fullName>
    </submittedName>
</protein>
<dbReference type="EMBL" id="SMAL01000003">
    <property type="protein sequence ID" value="TCT15606.1"/>
    <property type="molecule type" value="Genomic_DNA"/>
</dbReference>
<comment type="subcellular location">
    <subcellularLocation>
        <location evidence="1">Membrane</location>
        <topology evidence="1">Multi-pass membrane protein</topology>
    </subcellularLocation>
</comment>
<dbReference type="Gene3D" id="1.10.1660.10">
    <property type="match status" value="1"/>
</dbReference>
<keyword evidence="6 11" id="KW-0238">DNA-binding</keyword>
<dbReference type="AlphaFoldDB" id="A0A4R3MLN0"/>
<keyword evidence="7 9" id="KW-0472">Membrane</keyword>
<dbReference type="SMART" id="SM00422">
    <property type="entry name" value="HTH_MERR"/>
    <property type="match status" value="1"/>
</dbReference>
<evidence type="ECO:0000313" key="12">
    <source>
        <dbReference type="Proteomes" id="UP000294902"/>
    </source>
</evidence>
<dbReference type="SUPFAM" id="SSF46955">
    <property type="entry name" value="Putative DNA-binding domain"/>
    <property type="match status" value="1"/>
</dbReference>
<keyword evidence="4 9" id="KW-1133">Transmembrane helix</keyword>
<feature type="transmembrane region" description="Helical" evidence="9">
    <location>
        <begin position="172"/>
        <end position="191"/>
    </location>
</feature>
<reference evidence="11 12" key="1">
    <citation type="submission" date="2019-03" db="EMBL/GenBank/DDBJ databases">
        <title>Genomic Encyclopedia of Type Strains, Phase IV (KMG-IV): sequencing the most valuable type-strain genomes for metagenomic binning, comparative biology and taxonomic classification.</title>
        <authorList>
            <person name="Goeker M."/>
        </authorList>
    </citation>
    <scope>NUCLEOTIDE SEQUENCE [LARGE SCALE GENOMIC DNA]</scope>
    <source>
        <strain evidence="11 12">DSM 24629</strain>
    </source>
</reference>
<evidence type="ECO:0000256" key="9">
    <source>
        <dbReference type="SAM" id="Phobius"/>
    </source>
</evidence>
<keyword evidence="5" id="KW-0805">Transcription regulation</keyword>
<dbReference type="InterPro" id="IPR010432">
    <property type="entry name" value="RDD"/>
</dbReference>
<gene>
    <name evidence="11" type="ORF">EDC18_103314</name>
</gene>
<dbReference type="InterPro" id="IPR047057">
    <property type="entry name" value="MerR_fam"/>
</dbReference>
<evidence type="ECO:0000256" key="4">
    <source>
        <dbReference type="ARBA" id="ARBA00022989"/>
    </source>
</evidence>
<dbReference type="Pfam" id="PF13411">
    <property type="entry name" value="MerR_1"/>
    <property type="match status" value="1"/>
</dbReference>
<dbReference type="RefSeq" id="WP_132251444.1">
    <property type="nucleotide sequence ID" value="NZ_SMAL01000003.1"/>
</dbReference>
<feature type="domain" description="HTH merR-type" evidence="10">
    <location>
        <begin position="19"/>
        <end position="87"/>
    </location>
</feature>
<evidence type="ECO:0000256" key="1">
    <source>
        <dbReference type="ARBA" id="ARBA00004141"/>
    </source>
</evidence>
<keyword evidence="12" id="KW-1185">Reference proteome</keyword>
<organism evidence="11 12">
    <name type="scientific">Natranaerovirga pectinivora</name>
    <dbReference type="NCBI Taxonomy" id="682400"/>
    <lineage>
        <taxon>Bacteria</taxon>
        <taxon>Bacillati</taxon>
        <taxon>Bacillota</taxon>
        <taxon>Clostridia</taxon>
        <taxon>Lachnospirales</taxon>
        <taxon>Natranaerovirgaceae</taxon>
        <taxon>Natranaerovirga</taxon>
    </lineage>
</organism>
<dbReference type="Proteomes" id="UP000294902">
    <property type="component" value="Unassembled WGS sequence"/>
</dbReference>
<comment type="caution">
    <text evidence="11">The sequence shown here is derived from an EMBL/GenBank/DDBJ whole genome shotgun (WGS) entry which is preliminary data.</text>
</comment>
<keyword evidence="2" id="KW-0678">Repressor</keyword>
<evidence type="ECO:0000256" key="6">
    <source>
        <dbReference type="ARBA" id="ARBA00023125"/>
    </source>
</evidence>
<dbReference type="CDD" id="cd00592">
    <property type="entry name" value="HTH_MerR-like"/>
    <property type="match status" value="1"/>
</dbReference>
<evidence type="ECO:0000256" key="3">
    <source>
        <dbReference type="ARBA" id="ARBA00022692"/>
    </source>
</evidence>
<dbReference type="PROSITE" id="PS50937">
    <property type="entry name" value="HTH_MERR_2"/>
    <property type="match status" value="1"/>
</dbReference>
<keyword evidence="8" id="KW-0804">Transcription</keyword>
<dbReference type="GO" id="GO:0003677">
    <property type="term" value="F:DNA binding"/>
    <property type="evidence" value="ECO:0007669"/>
    <property type="project" value="UniProtKB-KW"/>
</dbReference>
<dbReference type="PANTHER" id="PTHR30204">
    <property type="entry name" value="REDOX-CYCLING DRUG-SENSING TRANSCRIPTIONAL ACTIVATOR SOXR"/>
    <property type="match status" value="1"/>
</dbReference>
<accession>A0A4R3MLN0</accession>
<evidence type="ECO:0000259" key="10">
    <source>
        <dbReference type="PROSITE" id="PS50937"/>
    </source>
</evidence>
<keyword evidence="3 9" id="KW-0812">Transmembrane</keyword>
<feature type="transmembrane region" description="Helical" evidence="9">
    <location>
        <begin position="203"/>
        <end position="221"/>
    </location>
</feature>
<evidence type="ECO:0000313" key="11">
    <source>
        <dbReference type="EMBL" id="TCT15606.1"/>
    </source>
</evidence>
<sequence>MSERGKVTKYWIKWEKGNDMTLKEVEKLTGVKGANIRFYEREGVITPRRMDNGDRHYSEDDLQNLLRIKLLWRLGVSLDEIKELKNGSKELADVLSKKIEILEKQGNSYTQNLCRAMQEDRVTFTQLDAYRYLDNINLTKEKEGSEYSSGNNKERIKASHPWRRFLARMLDILIYNILWSGVIAFVFQLNLLRRGNIGNLFDTYMAITIMLFLEPLWLYLLKTTPGKAIFGLRIENIDGRRLSYGEGLERTWGVIGAGMGYNLPIYNLIRLWKSYSKSSEKKSQPWDESIAYTLKDRKIYRVALYIGAHIAVFAIFFTMVSAQQLPPNKGNLTVAEFVENYNYYANFLGVDFGNEYLDENGEMGREGIWRNRIY</sequence>
<feature type="transmembrane region" description="Helical" evidence="9">
    <location>
        <begin position="302"/>
        <end position="322"/>
    </location>
</feature>
<evidence type="ECO:0000256" key="2">
    <source>
        <dbReference type="ARBA" id="ARBA00022491"/>
    </source>
</evidence>